<feature type="compositionally biased region" description="Polar residues" evidence="1">
    <location>
        <begin position="240"/>
        <end position="250"/>
    </location>
</feature>
<sequence>VARAVASRAGLVAACLTEASRGCGGAEELASLVATADEGNDAAGRKRIAFWRQRRMMTFFTLRDIRLCLEPEHLLELELKPGRERECSFRCSAFDRCQGFRLLPESRLCQLFLFDRCSNFATTMRPCLPCAPYVKKYNGLPDGQSCVPAATGQKHGTSVYKLLCRPPNRDPLTFAKTVMYDLERGLNAYKYKWSGTDPEPTNSSRRRRAPKRKPLQDFLQKTRRVLGDTGRQKEEKRNSDQYYKSSRIQA</sequence>
<feature type="compositionally biased region" description="Basic residues" evidence="1">
    <location>
        <begin position="204"/>
        <end position="213"/>
    </location>
</feature>
<dbReference type="Proteomes" id="UP000095280">
    <property type="component" value="Unplaced"/>
</dbReference>
<dbReference type="AlphaFoldDB" id="A0A1I8FBK2"/>
<proteinExistence type="predicted"/>
<evidence type="ECO:0000313" key="3">
    <source>
        <dbReference type="WBParaSite" id="maker-unitig_28104-snap-gene-0.1-mRNA-1"/>
    </source>
</evidence>
<dbReference type="WBParaSite" id="maker-unitig_28104-snap-gene-0.1-mRNA-1">
    <property type="protein sequence ID" value="maker-unitig_28104-snap-gene-0.1-mRNA-1"/>
    <property type="gene ID" value="maker-unitig_28104-snap-gene-0.1"/>
</dbReference>
<keyword evidence="2" id="KW-1185">Reference proteome</keyword>
<evidence type="ECO:0000256" key="1">
    <source>
        <dbReference type="SAM" id="MobiDB-lite"/>
    </source>
</evidence>
<accession>A0A1I8FBK2</accession>
<feature type="region of interest" description="Disordered" evidence="1">
    <location>
        <begin position="193"/>
        <end position="250"/>
    </location>
</feature>
<feature type="compositionally biased region" description="Basic and acidic residues" evidence="1">
    <location>
        <begin position="230"/>
        <end position="239"/>
    </location>
</feature>
<evidence type="ECO:0000313" key="2">
    <source>
        <dbReference type="Proteomes" id="UP000095280"/>
    </source>
</evidence>
<protein>
    <submittedName>
        <fullName evidence="3">DUF4776 domain-containing protein</fullName>
    </submittedName>
</protein>
<name>A0A1I8FBK2_9PLAT</name>
<organism evidence="2 3">
    <name type="scientific">Macrostomum lignano</name>
    <dbReference type="NCBI Taxonomy" id="282301"/>
    <lineage>
        <taxon>Eukaryota</taxon>
        <taxon>Metazoa</taxon>
        <taxon>Spiralia</taxon>
        <taxon>Lophotrochozoa</taxon>
        <taxon>Platyhelminthes</taxon>
        <taxon>Rhabditophora</taxon>
        <taxon>Macrostomorpha</taxon>
        <taxon>Macrostomida</taxon>
        <taxon>Macrostomidae</taxon>
        <taxon>Macrostomum</taxon>
    </lineage>
</organism>
<reference evidence="3" key="1">
    <citation type="submission" date="2016-11" db="UniProtKB">
        <authorList>
            <consortium name="WormBaseParasite"/>
        </authorList>
    </citation>
    <scope>IDENTIFICATION</scope>
</reference>